<name>A0A8K0JZJ7_LADFU</name>
<comment type="caution">
    <text evidence="1">The sequence shown here is derived from an EMBL/GenBank/DDBJ whole genome shotgun (WGS) entry which is preliminary data.</text>
</comment>
<gene>
    <name evidence="1" type="ORF">J437_LFUL005157</name>
</gene>
<organism evidence="1 2">
    <name type="scientific">Ladona fulva</name>
    <name type="common">Scarce chaser dragonfly</name>
    <name type="synonym">Libellula fulva</name>
    <dbReference type="NCBI Taxonomy" id="123851"/>
    <lineage>
        <taxon>Eukaryota</taxon>
        <taxon>Metazoa</taxon>
        <taxon>Ecdysozoa</taxon>
        <taxon>Arthropoda</taxon>
        <taxon>Hexapoda</taxon>
        <taxon>Insecta</taxon>
        <taxon>Pterygota</taxon>
        <taxon>Palaeoptera</taxon>
        <taxon>Odonata</taxon>
        <taxon>Epiprocta</taxon>
        <taxon>Anisoptera</taxon>
        <taxon>Libelluloidea</taxon>
        <taxon>Libellulidae</taxon>
        <taxon>Ladona</taxon>
    </lineage>
</organism>
<dbReference type="Pfam" id="PF10168">
    <property type="entry name" value="Nup88"/>
    <property type="match status" value="1"/>
</dbReference>
<protein>
    <submittedName>
        <fullName evidence="1">Uncharacterized protein</fullName>
    </submittedName>
</protein>
<dbReference type="EMBL" id="KZ308205">
    <property type="protein sequence ID" value="KAG8224655.1"/>
    <property type="molecule type" value="Genomic_DNA"/>
</dbReference>
<sequence length="158" mass="17135">MSIDLQCCRMYFCSHDTGVHVVTLPVIPQLLKTVHNKDDEDLDIPALTHESSTAEYLICTRTSSQATVISEESSHDEKINPVFGLTFHTHYAPYSLICLLSTGEMLTLPLTTVYVPPIQVSEDSSLPSVLPPTPLPAIASHSGGTSELTGKVIQLLSS</sequence>
<dbReference type="OrthoDB" id="341482at2759"/>
<proteinExistence type="predicted"/>
<reference evidence="1" key="2">
    <citation type="submission" date="2017-10" db="EMBL/GenBank/DDBJ databases">
        <title>Ladona fulva Genome sequencing and assembly.</title>
        <authorList>
            <person name="Murali S."/>
            <person name="Richards S."/>
            <person name="Bandaranaike D."/>
            <person name="Bellair M."/>
            <person name="Blankenburg K."/>
            <person name="Chao H."/>
            <person name="Dinh H."/>
            <person name="Doddapaneni H."/>
            <person name="Dugan-Rocha S."/>
            <person name="Elkadiri S."/>
            <person name="Gnanaolivu R."/>
            <person name="Hernandez B."/>
            <person name="Skinner E."/>
            <person name="Javaid M."/>
            <person name="Lee S."/>
            <person name="Li M."/>
            <person name="Ming W."/>
            <person name="Munidasa M."/>
            <person name="Muniz J."/>
            <person name="Nguyen L."/>
            <person name="Hughes D."/>
            <person name="Osuji N."/>
            <person name="Pu L.-L."/>
            <person name="Puazo M."/>
            <person name="Qu C."/>
            <person name="Quiroz J."/>
            <person name="Raj R."/>
            <person name="Weissenberger G."/>
            <person name="Xin Y."/>
            <person name="Zou X."/>
            <person name="Han Y."/>
            <person name="Worley K."/>
            <person name="Muzny D."/>
            <person name="Gibbs R."/>
        </authorList>
    </citation>
    <scope>NUCLEOTIDE SEQUENCE</scope>
    <source>
        <strain evidence="1">Sampled in the wild</strain>
    </source>
</reference>
<reference evidence="1" key="1">
    <citation type="submission" date="2013-04" db="EMBL/GenBank/DDBJ databases">
        <authorList>
            <person name="Qu J."/>
            <person name="Murali S.C."/>
            <person name="Bandaranaike D."/>
            <person name="Bellair M."/>
            <person name="Blankenburg K."/>
            <person name="Chao H."/>
            <person name="Dinh H."/>
            <person name="Doddapaneni H."/>
            <person name="Downs B."/>
            <person name="Dugan-Rocha S."/>
            <person name="Elkadiri S."/>
            <person name="Gnanaolivu R.D."/>
            <person name="Hernandez B."/>
            <person name="Javaid M."/>
            <person name="Jayaseelan J.C."/>
            <person name="Lee S."/>
            <person name="Li M."/>
            <person name="Ming W."/>
            <person name="Munidasa M."/>
            <person name="Muniz J."/>
            <person name="Nguyen L."/>
            <person name="Ongeri F."/>
            <person name="Osuji N."/>
            <person name="Pu L.-L."/>
            <person name="Puazo M."/>
            <person name="Qu C."/>
            <person name="Quiroz J."/>
            <person name="Raj R."/>
            <person name="Weissenberger G."/>
            <person name="Xin Y."/>
            <person name="Zou X."/>
            <person name="Han Y."/>
            <person name="Richards S."/>
            <person name="Worley K."/>
            <person name="Muzny D."/>
            <person name="Gibbs R."/>
        </authorList>
    </citation>
    <scope>NUCLEOTIDE SEQUENCE</scope>
    <source>
        <strain evidence="1">Sampled in the wild</strain>
    </source>
</reference>
<keyword evidence="2" id="KW-1185">Reference proteome</keyword>
<dbReference type="AlphaFoldDB" id="A0A8K0JZJ7"/>
<accession>A0A8K0JZJ7</accession>
<evidence type="ECO:0000313" key="2">
    <source>
        <dbReference type="Proteomes" id="UP000792457"/>
    </source>
</evidence>
<evidence type="ECO:0000313" key="1">
    <source>
        <dbReference type="EMBL" id="KAG8224655.1"/>
    </source>
</evidence>
<dbReference type="InterPro" id="IPR019321">
    <property type="entry name" value="Nucleoporin_Nup88"/>
</dbReference>
<dbReference type="Proteomes" id="UP000792457">
    <property type="component" value="Unassembled WGS sequence"/>
</dbReference>